<dbReference type="GO" id="GO:0003677">
    <property type="term" value="F:DNA binding"/>
    <property type="evidence" value="ECO:0007669"/>
    <property type="project" value="InterPro"/>
</dbReference>
<dbReference type="InterPro" id="IPR001584">
    <property type="entry name" value="Integrase_cat-core"/>
</dbReference>
<dbReference type="Proteomes" id="UP000070578">
    <property type="component" value="Unassembled WGS sequence"/>
</dbReference>
<dbReference type="InterPro" id="IPR051917">
    <property type="entry name" value="Transposase-Integrase"/>
</dbReference>
<protein>
    <recommendedName>
        <fullName evidence="3">Integrase catalytic domain-containing protein</fullName>
    </recommendedName>
</protein>
<feature type="domain" description="Integrase catalytic" evidence="3">
    <location>
        <begin position="1"/>
        <end position="93"/>
    </location>
</feature>
<dbReference type="InterPro" id="IPR053392">
    <property type="entry name" value="Transposase_IS30-like"/>
</dbReference>
<reference evidence="4 5" key="2">
    <citation type="submission" date="2016-03" db="EMBL/GenBank/DDBJ databases">
        <title>New uncultured bacterium of the family Gallionellaceae from acid mine drainage: description and reconstruction of genome based on metagenomic analysis of microbial community.</title>
        <authorList>
            <person name="Kadnikov V."/>
            <person name="Ivasenko D."/>
            <person name="Beletsky A."/>
            <person name="Mardanov A."/>
            <person name="Danilova E."/>
            <person name="Pimenov N."/>
            <person name="Karnachuk O."/>
            <person name="Ravin N."/>
        </authorList>
    </citation>
    <scope>NUCLEOTIDE SEQUENCE [LARGE SCALE GENOMIC DNA]</scope>
    <source>
        <strain evidence="4">ShG14-8</strain>
    </source>
</reference>
<dbReference type="PANTHER" id="PTHR10948:SF23">
    <property type="entry name" value="TRANSPOSASE INSI FOR INSERTION SEQUENCE ELEMENT IS30A-RELATED"/>
    <property type="match status" value="1"/>
</dbReference>
<comment type="similarity">
    <text evidence="2">Belongs to the transposase IS30 family.</text>
</comment>
<dbReference type="InterPro" id="IPR001598">
    <property type="entry name" value="Transposase_IS30_CS"/>
</dbReference>
<dbReference type="AlphaFoldDB" id="A0A139BP07"/>
<dbReference type="PATRIC" id="fig|1796491.3.peg.3451"/>
<evidence type="ECO:0000313" key="4">
    <source>
        <dbReference type="EMBL" id="KXS30737.1"/>
    </source>
</evidence>
<sequence>HTITSDNGKEFAGHEEIAKKLRADFYFAHPYASWERGTNENTNGLIRQYFPKERDFTTITQQEIDTAMERLNNRPRKRLGYLTHPIRYSSSQALHFKFELAI</sequence>
<dbReference type="SUPFAM" id="SSF53098">
    <property type="entry name" value="Ribonuclease H-like"/>
    <property type="match status" value="1"/>
</dbReference>
<evidence type="ECO:0000256" key="2">
    <source>
        <dbReference type="ARBA" id="ARBA00006363"/>
    </source>
</evidence>
<dbReference type="GO" id="GO:0006313">
    <property type="term" value="P:DNA transposition"/>
    <property type="evidence" value="ECO:0007669"/>
    <property type="project" value="InterPro"/>
</dbReference>
<dbReference type="PROSITE" id="PS01043">
    <property type="entry name" value="TRANSPOSASE_IS30"/>
    <property type="match status" value="1"/>
</dbReference>
<reference evidence="4 5" key="1">
    <citation type="submission" date="2016-02" db="EMBL/GenBank/DDBJ databases">
        <authorList>
            <person name="Wen L."/>
            <person name="He K."/>
            <person name="Yang H."/>
        </authorList>
    </citation>
    <scope>NUCLEOTIDE SEQUENCE [LARGE SCALE GENOMIC DNA]</scope>
    <source>
        <strain evidence="4">ShG14-8</strain>
    </source>
</reference>
<gene>
    <name evidence="4" type="ORF">AWT59_3142</name>
</gene>
<dbReference type="NCBIfam" id="NF033563">
    <property type="entry name" value="transpos_IS30"/>
    <property type="match status" value="1"/>
</dbReference>
<evidence type="ECO:0000313" key="5">
    <source>
        <dbReference type="Proteomes" id="UP000070578"/>
    </source>
</evidence>
<dbReference type="GO" id="GO:0004803">
    <property type="term" value="F:transposase activity"/>
    <property type="evidence" value="ECO:0007669"/>
    <property type="project" value="InterPro"/>
</dbReference>
<evidence type="ECO:0000256" key="1">
    <source>
        <dbReference type="ARBA" id="ARBA00002190"/>
    </source>
</evidence>
<dbReference type="GO" id="GO:0015074">
    <property type="term" value="P:DNA integration"/>
    <property type="evidence" value="ECO:0007669"/>
    <property type="project" value="InterPro"/>
</dbReference>
<organism evidence="4 5">
    <name type="scientific">Candidatus Gallionella acididurans</name>
    <dbReference type="NCBI Taxonomy" id="1796491"/>
    <lineage>
        <taxon>Bacteria</taxon>
        <taxon>Pseudomonadati</taxon>
        <taxon>Pseudomonadota</taxon>
        <taxon>Betaproteobacteria</taxon>
        <taxon>Nitrosomonadales</taxon>
        <taxon>Gallionellaceae</taxon>
        <taxon>Gallionella</taxon>
    </lineage>
</organism>
<accession>A0A139BP07</accession>
<dbReference type="GO" id="GO:0005829">
    <property type="term" value="C:cytosol"/>
    <property type="evidence" value="ECO:0007669"/>
    <property type="project" value="TreeGrafter"/>
</dbReference>
<evidence type="ECO:0000259" key="3">
    <source>
        <dbReference type="PROSITE" id="PS50994"/>
    </source>
</evidence>
<dbReference type="InterPro" id="IPR012337">
    <property type="entry name" value="RNaseH-like_sf"/>
</dbReference>
<comment type="caution">
    <text evidence="4">The sequence shown here is derived from an EMBL/GenBank/DDBJ whole genome shotgun (WGS) entry which is preliminary data.</text>
</comment>
<name>A0A139BP07_9PROT</name>
<proteinExistence type="inferred from homology"/>
<comment type="function">
    <text evidence="1">Required for the transposition of the insertion element.</text>
</comment>
<feature type="non-terminal residue" evidence="4">
    <location>
        <position position="1"/>
    </location>
</feature>
<dbReference type="InterPro" id="IPR036397">
    <property type="entry name" value="RNaseH_sf"/>
</dbReference>
<dbReference type="EMBL" id="LSLI01000153">
    <property type="protein sequence ID" value="KXS30737.1"/>
    <property type="molecule type" value="Genomic_DNA"/>
</dbReference>
<dbReference type="PANTHER" id="PTHR10948">
    <property type="entry name" value="TRANSPOSASE"/>
    <property type="match status" value="1"/>
</dbReference>
<dbReference type="PROSITE" id="PS50994">
    <property type="entry name" value="INTEGRASE"/>
    <property type="match status" value="1"/>
</dbReference>
<dbReference type="Gene3D" id="3.30.420.10">
    <property type="entry name" value="Ribonuclease H-like superfamily/Ribonuclease H"/>
    <property type="match status" value="1"/>
</dbReference>